<dbReference type="PROSITE" id="PS51257">
    <property type="entry name" value="PROKAR_LIPOPROTEIN"/>
    <property type="match status" value="1"/>
</dbReference>
<protein>
    <submittedName>
        <fullName evidence="7">C-type cytochrome</fullName>
    </submittedName>
</protein>
<dbReference type="SUPFAM" id="SSF46626">
    <property type="entry name" value="Cytochrome c"/>
    <property type="match status" value="1"/>
</dbReference>
<keyword evidence="2 4" id="KW-0479">Metal-binding</keyword>
<dbReference type="InterPro" id="IPR036909">
    <property type="entry name" value="Cyt_c-like_dom_sf"/>
</dbReference>
<comment type="caution">
    <text evidence="7">The sequence shown here is derived from an EMBL/GenBank/DDBJ whole genome shotgun (WGS) entry which is preliminary data.</text>
</comment>
<evidence type="ECO:0000256" key="2">
    <source>
        <dbReference type="ARBA" id="ARBA00022723"/>
    </source>
</evidence>
<keyword evidence="8" id="KW-1185">Reference proteome</keyword>
<evidence type="ECO:0000313" key="7">
    <source>
        <dbReference type="EMBL" id="MFC4346839.1"/>
    </source>
</evidence>
<gene>
    <name evidence="7" type="ORF">ACFO5Q_03155</name>
</gene>
<proteinExistence type="predicted"/>
<keyword evidence="3 4" id="KW-0408">Iron</keyword>
<accession>A0ABV8U6L5</accession>
<dbReference type="EMBL" id="JBHSCR010000001">
    <property type="protein sequence ID" value="MFC4346839.1"/>
    <property type="molecule type" value="Genomic_DNA"/>
</dbReference>
<dbReference type="PROSITE" id="PS51007">
    <property type="entry name" value="CYTC"/>
    <property type="match status" value="1"/>
</dbReference>
<keyword evidence="5" id="KW-0732">Signal</keyword>
<dbReference type="InterPro" id="IPR009056">
    <property type="entry name" value="Cyt_c-like_dom"/>
</dbReference>
<dbReference type="Pfam" id="PF00034">
    <property type="entry name" value="Cytochrom_C"/>
    <property type="match status" value="1"/>
</dbReference>
<evidence type="ECO:0000256" key="3">
    <source>
        <dbReference type="ARBA" id="ARBA00023004"/>
    </source>
</evidence>
<reference evidence="8" key="1">
    <citation type="journal article" date="2019" name="Int. J. Syst. Evol. Microbiol.">
        <title>The Global Catalogue of Microorganisms (GCM) 10K type strain sequencing project: providing services to taxonomists for standard genome sequencing and annotation.</title>
        <authorList>
            <consortium name="The Broad Institute Genomics Platform"/>
            <consortium name="The Broad Institute Genome Sequencing Center for Infectious Disease"/>
            <person name="Wu L."/>
            <person name="Ma J."/>
        </authorList>
    </citation>
    <scope>NUCLEOTIDE SEQUENCE [LARGE SCALE GENOMIC DNA]</scope>
    <source>
        <strain evidence="8">CGMCC 1.15304</strain>
    </source>
</reference>
<sequence length="147" mass="16154">MSKWRIALLTCACLSLAACGDNQSKGFTLPKGDVASGQAVFQARQCTACHTVKGVAFDLGDVEPEMSLQLGGKMRKVYTYGQLVTSVINPSHKLSKRFPGKDVDDFGISKMRNYNAVLTVKELTDLVAFLEAHYELEPYQPTSYGHM</sequence>
<evidence type="ECO:0000256" key="4">
    <source>
        <dbReference type="PROSITE-ProRule" id="PRU00433"/>
    </source>
</evidence>
<evidence type="ECO:0000259" key="6">
    <source>
        <dbReference type="PROSITE" id="PS51007"/>
    </source>
</evidence>
<organism evidence="7 8">
    <name type="scientific">Kordiimonas lipolytica</name>
    <dbReference type="NCBI Taxonomy" id="1662421"/>
    <lineage>
        <taxon>Bacteria</taxon>
        <taxon>Pseudomonadati</taxon>
        <taxon>Pseudomonadota</taxon>
        <taxon>Alphaproteobacteria</taxon>
        <taxon>Kordiimonadales</taxon>
        <taxon>Kordiimonadaceae</taxon>
        <taxon>Kordiimonas</taxon>
    </lineage>
</organism>
<dbReference type="Proteomes" id="UP001595776">
    <property type="component" value="Unassembled WGS sequence"/>
</dbReference>
<keyword evidence="1 4" id="KW-0349">Heme</keyword>
<name>A0ABV8U6L5_9PROT</name>
<feature type="domain" description="Cytochrome c" evidence="6">
    <location>
        <begin position="32"/>
        <end position="134"/>
    </location>
</feature>
<evidence type="ECO:0000313" key="8">
    <source>
        <dbReference type="Proteomes" id="UP001595776"/>
    </source>
</evidence>
<evidence type="ECO:0000256" key="1">
    <source>
        <dbReference type="ARBA" id="ARBA00022617"/>
    </source>
</evidence>
<feature type="signal peptide" evidence="5">
    <location>
        <begin position="1"/>
        <end position="20"/>
    </location>
</feature>
<feature type="chain" id="PRO_5046910251" evidence="5">
    <location>
        <begin position="21"/>
        <end position="147"/>
    </location>
</feature>
<evidence type="ECO:0000256" key="5">
    <source>
        <dbReference type="SAM" id="SignalP"/>
    </source>
</evidence>
<dbReference type="RefSeq" id="WP_082719878.1">
    <property type="nucleotide sequence ID" value="NZ_JBHSCR010000001.1"/>
</dbReference>
<dbReference type="Gene3D" id="1.10.760.10">
    <property type="entry name" value="Cytochrome c-like domain"/>
    <property type="match status" value="1"/>
</dbReference>